<dbReference type="PANTHER" id="PTHR42695">
    <property type="entry name" value="GLUTAMINE AMIDOTRANSFERASE YLR126C-RELATED"/>
    <property type="match status" value="1"/>
</dbReference>
<dbReference type="SUPFAM" id="SSF52317">
    <property type="entry name" value="Class I glutamine amidotransferase-like"/>
    <property type="match status" value="1"/>
</dbReference>
<dbReference type="GO" id="GO:0005829">
    <property type="term" value="C:cytosol"/>
    <property type="evidence" value="ECO:0007669"/>
    <property type="project" value="TreeGrafter"/>
</dbReference>
<dbReference type="GO" id="GO:0005634">
    <property type="term" value="C:nucleus"/>
    <property type="evidence" value="ECO:0007669"/>
    <property type="project" value="TreeGrafter"/>
</dbReference>
<dbReference type="InterPro" id="IPR044992">
    <property type="entry name" value="ChyE-like"/>
</dbReference>
<dbReference type="AlphaFoldDB" id="A0AAN7Y6N0"/>
<evidence type="ECO:0000313" key="3">
    <source>
        <dbReference type="Proteomes" id="UP001309876"/>
    </source>
</evidence>
<organism evidence="2 3">
    <name type="scientific">Lithohypha guttulata</name>
    <dbReference type="NCBI Taxonomy" id="1690604"/>
    <lineage>
        <taxon>Eukaryota</taxon>
        <taxon>Fungi</taxon>
        <taxon>Dikarya</taxon>
        <taxon>Ascomycota</taxon>
        <taxon>Pezizomycotina</taxon>
        <taxon>Eurotiomycetes</taxon>
        <taxon>Chaetothyriomycetidae</taxon>
        <taxon>Chaetothyriales</taxon>
        <taxon>Trichomeriaceae</taxon>
        <taxon>Lithohypha</taxon>
    </lineage>
</organism>
<dbReference type="Proteomes" id="UP001309876">
    <property type="component" value="Unassembled WGS sequence"/>
</dbReference>
<protein>
    <recommendedName>
        <fullName evidence="1">Glutamine amidotransferase domain-containing protein</fullName>
    </recommendedName>
</protein>
<comment type="caution">
    <text evidence="2">The sequence shown here is derived from an EMBL/GenBank/DDBJ whole genome shotgun (WGS) entry which is preliminary data.</text>
</comment>
<reference evidence="2 3" key="1">
    <citation type="submission" date="2023-08" db="EMBL/GenBank/DDBJ databases">
        <title>Black Yeasts Isolated from many extreme environments.</title>
        <authorList>
            <person name="Coleine C."/>
            <person name="Stajich J.E."/>
            <person name="Selbmann L."/>
        </authorList>
    </citation>
    <scope>NUCLEOTIDE SEQUENCE [LARGE SCALE GENOMIC DNA]</scope>
    <source>
        <strain evidence="2 3">CCFEE 5910</strain>
    </source>
</reference>
<dbReference type="CDD" id="cd01741">
    <property type="entry name" value="GATase1_1"/>
    <property type="match status" value="1"/>
</dbReference>
<dbReference type="InterPro" id="IPR029062">
    <property type="entry name" value="Class_I_gatase-like"/>
</dbReference>
<dbReference type="Gene3D" id="3.40.50.880">
    <property type="match status" value="1"/>
</dbReference>
<dbReference type="InterPro" id="IPR017926">
    <property type="entry name" value="GATASE"/>
</dbReference>
<evidence type="ECO:0000259" key="1">
    <source>
        <dbReference type="Pfam" id="PF00117"/>
    </source>
</evidence>
<sequence>MKARTRLAILECDTPLPGTAAQYGGYGGVFKALLNAGAKAEGHTSAEDILDISTHQIESDLDNYPSIADVDALLLTGSPSALQSKRVRVIGVCFGHQIVARALGVEVGRNPDGWEAAVNNVQLSKKGQELFRVDNLRIHQMHRDIAFAYPEGFESLGSSPVCSVQGMYSPRHVVTVQGHPEFTGPIMKEIVETRHKTGIFDDEAYKTHAKNVDLPHDGVAVGAAFIRFLQE</sequence>
<feature type="domain" description="Glutamine amidotransferase" evidence="1">
    <location>
        <begin position="84"/>
        <end position="184"/>
    </location>
</feature>
<dbReference type="PANTHER" id="PTHR42695:SF5">
    <property type="entry name" value="GLUTAMINE AMIDOTRANSFERASE YLR126C-RELATED"/>
    <property type="match status" value="1"/>
</dbReference>
<evidence type="ECO:0000313" key="2">
    <source>
        <dbReference type="EMBL" id="KAK5085541.1"/>
    </source>
</evidence>
<name>A0AAN7Y6N0_9EURO</name>
<dbReference type="EMBL" id="JAVRRJ010000004">
    <property type="protein sequence ID" value="KAK5085541.1"/>
    <property type="molecule type" value="Genomic_DNA"/>
</dbReference>
<keyword evidence="3" id="KW-1185">Reference proteome</keyword>
<dbReference type="PROSITE" id="PS51273">
    <property type="entry name" value="GATASE_TYPE_1"/>
    <property type="match status" value="1"/>
</dbReference>
<dbReference type="Pfam" id="PF00117">
    <property type="entry name" value="GATase"/>
    <property type="match status" value="1"/>
</dbReference>
<proteinExistence type="predicted"/>
<accession>A0AAN7Y6N0</accession>
<gene>
    <name evidence="2" type="ORF">LTR05_004826</name>
</gene>